<evidence type="ECO:0000256" key="3">
    <source>
        <dbReference type="ARBA" id="ARBA00022490"/>
    </source>
</evidence>
<accession>A0A163WQW5</accession>
<dbReference type="PANTHER" id="PTHR38772">
    <property type="match status" value="1"/>
</dbReference>
<organism evidence="4 5">
    <name type="scientific">Myroides marinus</name>
    <dbReference type="NCBI Taxonomy" id="703342"/>
    <lineage>
        <taxon>Bacteria</taxon>
        <taxon>Pseudomonadati</taxon>
        <taxon>Bacteroidota</taxon>
        <taxon>Flavobacteriia</taxon>
        <taxon>Flavobacteriales</taxon>
        <taxon>Flavobacteriaceae</taxon>
        <taxon>Myroides</taxon>
    </lineage>
</organism>
<evidence type="ECO:0008006" key="6">
    <source>
        <dbReference type="Google" id="ProtNLM"/>
    </source>
</evidence>
<sequence>MASLRIKNYIIHYLDKERAGEATLELSKSLLEIDEFSEKLLLELHKAITDSDSVKNTKFKEESSNVFSNRLNQYFEQEYEEEDFINFSNSINELATTIEKVPFATGGYYVFADYFIDSKRYVTVAVLRKKTGLNIIKVDGKFKLLDSENLSIDKIGMAFRLNFNLYVNEKSEEEKDNYIVLITTQKYGDVSGYFREWVNAGDLIRSSQNTKSLLEIIETIPLPQDEYERDRYDRYTFQKHVYDYSKSRTLINVYDLSSHFYGEENRNFVMDYAREHDLVIDPEFKKQTRIWRKLITVKASIEGVELSVNYDKLNDDEVKVEDDKIVIYSKKLASKIRSQKKNLE</sequence>
<dbReference type="GO" id="GO:0003690">
    <property type="term" value="F:double-stranded DNA binding"/>
    <property type="evidence" value="ECO:0007669"/>
    <property type="project" value="TreeGrafter"/>
</dbReference>
<protein>
    <recommendedName>
        <fullName evidence="6">Nucleoid-associated protein</fullName>
    </recommendedName>
</protein>
<dbReference type="RefSeq" id="WP_038985746.1">
    <property type="nucleotide sequence ID" value="NZ_JWJO01000015.1"/>
</dbReference>
<dbReference type="AlphaFoldDB" id="A0A163WQW5"/>
<evidence type="ECO:0000313" key="4">
    <source>
        <dbReference type="EMBL" id="KZE76706.1"/>
    </source>
</evidence>
<name>A0A163WQW5_9FLAO</name>
<dbReference type="PANTHER" id="PTHR38772:SF1">
    <property type="entry name" value="NUCLEOID-ASSOCIATED PROTEIN YEJK"/>
    <property type="match status" value="1"/>
</dbReference>
<evidence type="ECO:0000256" key="2">
    <source>
        <dbReference type="ARBA" id="ARBA00009035"/>
    </source>
</evidence>
<evidence type="ECO:0000256" key="1">
    <source>
        <dbReference type="ARBA" id="ARBA00004496"/>
    </source>
</evidence>
<keyword evidence="5" id="KW-1185">Reference proteome</keyword>
<comment type="caution">
    <text evidence="4">The sequence shown here is derived from an EMBL/GenBank/DDBJ whole genome shotgun (WGS) entry which is preliminary data.</text>
</comment>
<evidence type="ECO:0000313" key="5">
    <source>
        <dbReference type="Proteomes" id="UP000076630"/>
    </source>
</evidence>
<dbReference type="Proteomes" id="UP000076630">
    <property type="component" value="Unassembled WGS sequence"/>
</dbReference>
<dbReference type="GO" id="GO:0005737">
    <property type="term" value="C:cytoplasm"/>
    <property type="evidence" value="ECO:0007669"/>
    <property type="project" value="UniProtKB-SubCell"/>
</dbReference>
<dbReference type="InterPro" id="IPR007358">
    <property type="entry name" value="Nucleoid_associated_NdpA"/>
</dbReference>
<comment type="subcellular location">
    <subcellularLocation>
        <location evidence="1">Cytoplasm</location>
    </subcellularLocation>
</comment>
<dbReference type="GO" id="GO:0003727">
    <property type="term" value="F:single-stranded RNA binding"/>
    <property type="evidence" value="ECO:0007669"/>
    <property type="project" value="TreeGrafter"/>
</dbReference>
<comment type="similarity">
    <text evidence="2">Belongs to the YejK family.</text>
</comment>
<keyword evidence="3" id="KW-0963">Cytoplasm</keyword>
<dbReference type="OrthoDB" id="980584at2"/>
<dbReference type="Pfam" id="PF04245">
    <property type="entry name" value="NA37"/>
    <property type="match status" value="1"/>
</dbReference>
<reference evidence="4 5" key="1">
    <citation type="submission" date="2016-01" db="EMBL/GenBank/DDBJ databases">
        <title>Whole genome sequencing of Myroides marinus L41.</title>
        <authorList>
            <person name="Hong K.W."/>
        </authorList>
    </citation>
    <scope>NUCLEOTIDE SEQUENCE [LARGE SCALE GENOMIC DNA]</scope>
    <source>
        <strain evidence="4 5">L41</strain>
    </source>
</reference>
<dbReference type="GO" id="GO:0043590">
    <property type="term" value="C:bacterial nucleoid"/>
    <property type="evidence" value="ECO:0007669"/>
    <property type="project" value="TreeGrafter"/>
</dbReference>
<gene>
    <name evidence="4" type="ORF">AV926_14955</name>
</gene>
<dbReference type="EMBL" id="LQNU01000075">
    <property type="protein sequence ID" value="KZE76706.1"/>
    <property type="molecule type" value="Genomic_DNA"/>
</dbReference>
<proteinExistence type="inferred from homology"/>